<keyword evidence="1" id="KW-1133">Transmembrane helix</keyword>
<protein>
    <submittedName>
        <fullName evidence="2">Glucosyltransferase domain-containing protein</fullName>
    </submittedName>
</protein>
<dbReference type="Proteomes" id="UP000824031">
    <property type="component" value="Unassembled WGS sequence"/>
</dbReference>
<accession>A0A9D2JGP4</accession>
<reference evidence="2" key="2">
    <citation type="submission" date="2021-04" db="EMBL/GenBank/DDBJ databases">
        <authorList>
            <person name="Gilroy R."/>
        </authorList>
    </citation>
    <scope>NUCLEOTIDE SEQUENCE</scope>
    <source>
        <strain evidence="2">3436</strain>
    </source>
</reference>
<name>A0A9D2JGP4_9FIRM</name>
<reference evidence="2" key="1">
    <citation type="journal article" date="2021" name="PeerJ">
        <title>Extensive microbial diversity within the chicken gut microbiome revealed by metagenomics and culture.</title>
        <authorList>
            <person name="Gilroy R."/>
            <person name="Ravi A."/>
            <person name="Getino M."/>
            <person name="Pursley I."/>
            <person name="Horton D.L."/>
            <person name="Alikhan N.F."/>
            <person name="Baker D."/>
            <person name="Gharbi K."/>
            <person name="Hall N."/>
            <person name="Watson M."/>
            <person name="Adriaenssens E.M."/>
            <person name="Foster-Nyarko E."/>
            <person name="Jarju S."/>
            <person name="Secka A."/>
            <person name="Antonio M."/>
            <person name="Oren A."/>
            <person name="Chaudhuri R.R."/>
            <person name="La Ragione R."/>
            <person name="Hildebrand F."/>
            <person name="Pallen M.J."/>
        </authorList>
    </citation>
    <scope>NUCLEOTIDE SEQUENCE</scope>
    <source>
        <strain evidence="2">3436</strain>
    </source>
</reference>
<dbReference type="Pfam" id="PF14264">
    <property type="entry name" value="Glucos_trans_II"/>
    <property type="match status" value="1"/>
</dbReference>
<dbReference type="InterPro" id="IPR025686">
    <property type="entry name" value="Glucos_trans_II"/>
</dbReference>
<dbReference type="EMBL" id="DXBO01000114">
    <property type="protein sequence ID" value="HIZ48562.1"/>
    <property type="molecule type" value="Genomic_DNA"/>
</dbReference>
<evidence type="ECO:0000313" key="3">
    <source>
        <dbReference type="Proteomes" id="UP000824031"/>
    </source>
</evidence>
<organism evidence="2 3">
    <name type="scientific">Candidatus Gemmiger excrementavium</name>
    <dbReference type="NCBI Taxonomy" id="2838608"/>
    <lineage>
        <taxon>Bacteria</taxon>
        <taxon>Bacillati</taxon>
        <taxon>Bacillota</taxon>
        <taxon>Clostridia</taxon>
        <taxon>Eubacteriales</taxon>
        <taxon>Gemmiger</taxon>
    </lineage>
</organism>
<comment type="caution">
    <text evidence="2">The sequence shown here is derived from an EMBL/GenBank/DDBJ whole genome shotgun (WGS) entry which is preliminary data.</text>
</comment>
<feature type="transmembrane region" description="Helical" evidence="1">
    <location>
        <begin position="81"/>
        <end position="104"/>
    </location>
</feature>
<evidence type="ECO:0000313" key="2">
    <source>
        <dbReference type="EMBL" id="HIZ48562.1"/>
    </source>
</evidence>
<sequence length="251" mass="28578">MSRWVGSSRYFQRYCAPKITTPWPGRPLSASWVNTWQDLPGSQTPPDLHCGGNGGKQILSKGTGKVSIGAGRDHPGKKLKVWLAQNALVLSVGLLLSMALYYPIVRDGLENLDSFCTAEPYWADQWEQIPYWETVQGRWGLRLCDALTAGMHPYFLTVLAVSVFYLLGTLLICDLLDIRSRYLRLVSAALVGCSQYVMNIQTYRYCSAAYAFSFFWRFWRPCWQAGGVEAWWQRGRSAFCFRWGFINAVWA</sequence>
<feature type="transmembrane region" description="Helical" evidence="1">
    <location>
        <begin position="154"/>
        <end position="176"/>
    </location>
</feature>
<dbReference type="AlphaFoldDB" id="A0A9D2JGP4"/>
<keyword evidence="1" id="KW-0812">Transmembrane</keyword>
<keyword evidence="1" id="KW-0472">Membrane</keyword>
<proteinExistence type="predicted"/>
<evidence type="ECO:0000256" key="1">
    <source>
        <dbReference type="SAM" id="Phobius"/>
    </source>
</evidence>
<gene>
    <name evidence="2" type="ORF">H9810_07595</name>
</gene>